<dbReference type="InterPro" id="IPR001478">
    <property type="entry name" value="PDZ"/>
</dbReference>
<dbReference type="InterPro" id="IPR005151">
    <property type="entry name" value="Tail-specific_protease"/>
</dbReference>
<protein>
    <recommendedName>
        <fullName evidence="2">PDZ domain-containing protein</fullName>
    </recommendedName>
</protein>
<name>A0A022QAW0_ERYGU</name>
<evidence type="ECO:0000256" key="1">
    <source>
        <dbReference type="SAM" id="Phobius"/>
    </source>
</evidence>
<dbReference type="SMART" id="SM00228">
    <property type="entry name" value="PDZ"/>
    <property type="match status" value="1"/>
</dbReference>
<keyword evidence="1" id="KW-0812">Transmembrane</keyword>
<dbReference type="STRING" id="4155.A0A022QAW0"/>
<feature type="domain" description="PDZ" evidence="2">
    <location>
        <begin position="27"/>
        <end position="62"/>
    </location>
</feature>
<dbReference type="Pfam" id="PF00595">
    <property type="entry name" value="PDZ"/>
    <property type="match status" value="1"/>
</dbReference>
<keyword evidence="1" id="KW-0472">Membrane</keyword>
<keyword evidence="4" id="KW-1185">Reference proteome</keyword>
<feature type="transmembrane region" description="Helical" evidence="1">
    <location>
        <begin position="214"/>
        <end position="234"/>
    </location>
</feature>
<evidence type="ECO:0000259" key="2">
    <source>
        <dbReference type="PROSITE" id="PS50106"/>
    </source>
</evidence>
<dbReference type="GO" id="GO:0004175">
    <property type="term" value="F:endopeptidase activity"/>
    <property type="evidence" value="ECO:0000318"/>
    <property type="project" value="GO_Central"/>
</dbReference>
<dbReference type="Gene3D" id="3.90.226.10">
    <property type="entry name" value="2-enoyl-CoA Hydratase, Chain A, domain 1"/>
    <property type="match status" value="1"/>
</dbReference>
<dbReference type="SUPFAM" id="SSF50156">
    <property type="entry name" value="PDZ domain-like"/>
    <property type="match status" value="1"/>
</dbReference>
<dbReference type="AlphaFoldDB" id="A0A022QAW0"/>
<dbReference type="SUPFAM" id="SSF52096">
    <property type="entry name" value="ClpP/crotonase"/>
    <property type="match status" value="1"/>
</dbReference>
<dbReference type="SMART" id="SM00245">
    <property type="entry name" value="TSPc"/>
    <property type="match status" value="1"/>
</dbReference>
<dbReference type="PROSITE" id="PS50106">
    <property type="entry name" value="PDZ"/>
    <property type="match status" value="1"/>
</dbReference>
<evidence type="ECO:0000313" key="4">
    <source>
        <dbReference type="Proteomes" id="UP000030748"/>
    </source>
</evidence>
<dbReference type="GO" id="GO:0008236">
    <property type="term" value="F:serine-type peptidase activity"/>
    <property type="evidence" value="ECO:0007669"/>
    <property type="project" value="InterPro"/>
</dbReference>
<gene>
    <name evidence="3" type="ORF">MIMGU_mgv1a020980mg</name>
</gene>
<dbReference type="GO" id="GO:0006508">
    <property type="term" value="P:proteolysis"/>
    <property type="evidence" value="ECO:0007669"/>
    <property type="project" value="InterPro"/>
</dbReference>
<dbReference type="PANTHER" id="PTHR32060:SF22">
    <property type="entry name" value="CARBOXYL-TERMINAL-PROCESSING PEPTIDASE 3, CHLOROPLASTIC"/>
    <property type="match status" value="1"/>
</dbReference>
<dbReference type="Proteomes" id="UP000030748">
    <property type="component" value="Unassembled WGS sequence"/>
</dbReference>
<dbReference type="InterPro" id="IPR029045">
    <property type="entry name" value="ClpP/crotonase-like_dom_sf"/>
</dbReference>
<reference evidence="3 4" key="1">
    <citation type="journal article" date="2013" name="Proc. Natl. Acad. Sci. U.S.A.">
        <title>Fine-scale variation in meiotic recombination in Mimulus inferred from population shotgun sequencing.</title>
        <authorList>
            <person name="Hellsten U."/>
            <person name="Wright K.M."/>
            <person name="Jenkins J."/>
            <person name="Shu S."/>
            <person name="Yuan Y."/>
            <person name="Wessler S.R."/>
            <person name="Schmutz J."/>
            <person name="Willis J.H."/>
            <person name="Rokhsar D.S."/>
        </authorList>
    </citation>
    <scope>NUCLEOTIDE SEQUENCE [LARGE SCALE GENOMIC DNA]</scope>
    <source>
        <strain evidence="4">cv. DUN x IM62</strain>
    </source>
</reference>
<dbReference type="EMBL" id="KI632161">
    <property type="protein sequence ID" value="EYU23655.1"/>
    <property type="molecule type" value="Genomic_DNA"/>
</dbReference>
<organism evidence="3 4">
    <name type="scientific">Erythranthe guttata</name>
    <name type="common">Yellow monkey flower</name>
    <name type="synonym">Mimulus guttatus</name>
    <dbReference type="NCBI Taxonomy" id="4155"/>
    <lineage>
        <taxon>Eukaryota</taxon>
        <taxon>Viridiplantae</taxon>
        <taxon>Streptophyta</taxon>
        <taxon>Embryophyta</taxon>
        <taxon>Tracheophyta</taxon>
        <taxon>Spermatophyta</taxon>
        <taxon>Magnoliopsida</taxon>
        <taxon>eudicotyledons</taxon>
        <taxon>Gunneridae</taxon>
        <taxon>Pentapetalae</taxon>
        <taxon>asterids</taxon>
        <taxon>lamiids</taxon>
        <taxon>Lamiales</taxon>
        <taxon>Phrymaceae</taxon>
        <taxon>Erythranthe</taxon>
    </lineage>
</organism>
<dbReference type="Gene3D" id="2.30.42.10">
    <property type="match status" value="1"/>
</dbReference>
<keyword evidence="1" id="KW-1133">Transmembrane helix</keyword>
<dbReference type="PANTHER" id="PTHR32060">
    <property type="entry name" value="TAIL-SPECIFIC PROTEASE"/>
    <property type="match status" value="1"/>
</dbReference>
<sequence length="276" mass="30231">EYQSFRIESNGNLQGVGLFINVEPQTNSPAARAGIREGDELMEINGARLAGVASEAAAQKLRGHVGTTVTVKVHTVDDFGSSYIREVNIPREVIKLSPISSAIIPHKLPDGHLSKTGYVKLATFSQTSALEMKNTVHEMESQGVQSYILDLRNNPLKMLIPPHCYLKGGLVKAGFDVAQIWLDGTETLVNTIYRDRNMLPIDMIDGHALTRDPLVVLVSLISTSGLNITPYIIVRARRIVVWGEPTVATYKIVPVVCIILIGVAHYVLEVMLLQAL</sequence>
<proteinExistence type="predicted"/>
<feature type="transmembrane region" description="Helical" evidence="1">
    <location>
        <begin position="246"/>
        <end position="268"/>
    </location>
</feature>
<accession>A0A022QAW0</accession>
<evidence type="ECO:0000313" key="3">
    <source>
        <dbReference type="EMBL" id="EYU23655.1"/>
    </source>
</evidence>
<feature type="non-terminal residue" evidence="3">
    <location>
        <position position="1"/>
    </location>
</feature>
<dbReference type="Pfam" id="PF03572">
    <property type="entry name" value="Peptidase_S41"/>
    <property type="match status" value="1"/>
</dbReference>
<dbReference type="Gene3D" id="3.30.750.44">
    <property type="match status" value="1"/>
</dbReference>
<dbReference type="InterPro" id="IPR036034">
    <property type="entry name" value="PDZ_sf"/>
</dbReference>